<dbReference type="EMBL" id="WNYA01000009">
    <property type="protein sequence ID" value="KAG8557132.1"/>
    <property type="molecule type" value="Genomic_DNA"/>
</dbReference>
<sequence>MGQRQIDENSPVDNEWIGDNSSIWISPRLGIGSATNTYFVATLYYEMNMMPYRNGYNSPQNVPLYNKQDGANIELEAVPGLHTR</sequence>
<organism evidence="1 2">
    <name type="scientific">Engystomops pustulosus</name>
    <name type="common">Tungara frog</name>
    <name type="synonym">Physalaemus pustulosus</name>
    <dbReference type="NCBI Taxonomy" id="76066"/>
    <lineage>
        <taxon>Eukaryota</taxon>
        <taxon>Metazoa</taxon>
        <taxon>Chordata</taxon>
        <taxon>Craniata</taxon>
        <taxon>Vertebrata</taxon>
        <taxon>Euteleostomi</taxon>
        <taxon>Amphibia</taxon>
        <taxon>Batrachia</taxon>
        <taxon>Anura</taxon>
        <taxon>Neobatrachia</taxon>
        <taxon>Hyloidea</taxon>
        <taxon>Leptodactylidae</taxon>
        <taxon>Leiuperinae</taxon>
        <taxon>Engystomops</taxon>
    </lineage>
</organism>
<evidence type="ECO:0000313" key="2">
    <source>
        <dbReference type="Proteomes" id="UP000824782"/>
    </source>
</evidence>
<accession>A0AAV7AB75</accession>
<gene>
    <name evidence="1" type="ORF">GDO81_018340</name>
</gene>
<proteinExistence type="predicted"/>
<reference evidence="1" key="1">
    <citation type="thesis" date="2020" institute="ProQuest LLC" country="789 East Eisenhower Parkway, Ann Arbor, MI, USA">
        <title>Comparative Genomics and Chromosome Evolution.</title>
        <authorList>
            <person name="Mudd A.B."/>
        </authorList>
    </citation>
    <scope>NUCLEOTIDE SEQUENCE</scope>
    <source>
        <strain evidence="1">237g6f4</strain>
        <tissue evidence="1">Blood</tissue>
    </source>
</reference>
<protein>
    <submittedName>
        <fullName evidence="1">Uncharacterized protein</fullName>
    </submittedName>
</protein>
<evidence type="ECO:0000313" key="1">
    <source>
        <dbReference type="EMBL" id="KAG8557132.1"/>
    </source>
</evidence>
<dbReference type="AlphaFoldDB" id="A0AAV7AB75"/>
<dbReference type="Proteomes" id="UP000824782">
    <property type="component" value="Unassembled WGS sequence"/>
</dbReference>
<comment type="caution">
    <text evidence="1">The sequence shown here is derived from an EMBL/GenBank/DDBJ whole genome shotgun (WGS) entry which is preliminary data.</text>
</comment>
<keyword evidence="2" id="KW-1185">Reference proteome</keyword>
<name>A0AAV7AB75_ENGPU</name>